<dbReference type="Proteomes" id="UP000256304">
    <property type="component" value="Unassembled WGS sequence"/>
</dbReference>
<sequence length="162" mass="17610">MAMGGQRMNPKDQPEDFPVRTSEVGGIYVNTVGTASVVQIGDRAEVNASLRALAVQRASDHLISGNVYFESYDIFDRDTPTLKTLINEQDPEPDYVRTTNCLPTISVGCIEIIAISSAALLLIGNGLKMKGEARVKHVRQFASPSPVPTIYDDAGRMKKLEG</sequence>
<name>A0A3D9SD02_9BACL</name>
<dbReference type="EMBL" id="QTTN01000008">
    <property type="protein sequence ID" value="REE88689.1"/>
    <property type="molecule type" value="Genomic_DNA"/>
</dbReference>
<evidence type="ECO:0000313" key="1">
    <source>
        <dbReference type="EMBL" id="REE88689.1"/>
    </source>
</evidence>
<organism evidence="1 2">
    <name type="scientific">Paenibacillus taihuensis</name>
    <dbReference type="NCBI Taxonomy" id="1156355"/>
    <lineage>
        <taxon>Bacteria</taxon>
        <taxon>Bacillati</taxon>
        <taxon>Bacillota</taxon>
        <taxon>Bacilli</taxon>
        <taxon>Bacillales</taxon>
        <taxon>Paenibacillaceae</taxon>
        <taxon>Paenibacillus</taxon>
    </lineage>
</organism>
<dbReference type="Pfam" id="PF10970">
    <property type="entry name" value="GerPE"/>
    <property type="match status" value="1"/>
</dbReference>
<keyword evidence="2" id="KW-1185">Reference proteome</keyword>
<protein>
    <submittedName>
        <fullName evidence="1">Spore germination protein PE</fullName>
    </submittedName>
</protein>
<gene>
    <name evidence="1" type="ORF">A8990_108186</name>
</gene>
<comment type="caution">
    <text evidence="1">The sequence shown here is derived from an EMBL/GenBank/DDBJ whole genome shotgun (WGS) entry which is preliminary data.</text>
</comment>
<accession>A0A3D9SD02</accession>
<proteinExistence type="predicted"/>
<evidence type="ECO:0000313" key="2">
    <source>
        <dbReference type="Proteomes" id="UP000256304"/>
    </source>
</evidence>
<dbReference type="AlphaFoldDB" id="A0A3D9SD02"/>
<reference evidence="1 2" key="1">
    <citation type="submission" date="2018-08" db="EMBL/GenBank/DDBJ databases">
        <title>Genomic Encyclopedia of Type Strains, Phase III (KMG-III): the genomes of soil and plant-associated and newly described type strains.</title>
        <authorList>
            <person name="Whitman W."/>
        </authorList>
    </citation>
    <scope>NUCLEOTIDE SEQUENCE [LARGE SCALE GENOMIC DNA]</scope>
    <source>
        <strain evidence="1 2">CGMCC 1.10966</strain>
    </source>
</reference>
<dbReference type="InterPro" id="IPR024496">
    <property type="entry name" value="Spore_germ_GerPE"/>
</dbReference>